<accession>A0A9E2F0J5</accession>
<dbReference type="SMART" id="SM00919">
    <property type="entry name" value="Malic_M"/>
    <property type="match status" value="1"/>
</dbReference>
<dbReference type="Proteomes" id="UP000811545">
    <property type="component" value="Unassembled WGS sequence"/>
</dbReference>
<dbReference type="FunFam" id="3.40.50.10380:FF:000003">
    <property type="entry name" value="NADP-dependent malic enzyme"/>
    <property type="match status" value="1"/>
</dbReference>
<gene>
    <name evidence="4" type="ORF">DDT42_00260</name>
</gene>
<dbReference type="GO" id="GO:0051287">
    <property type="term" value="F:NAD binding"/>
    <property type="evidence" value="ECO:0007669"/>
    <property type="project" value="InterPro"/>
</dbReference>
<sequence length="445" mass="48673">MDVVEELLAKAKKPALDAMKLHHFYQGKIQIALKCAIRSFNDFAIWYTPGVAEPCKAIKTNKELSYEYTNRANTIAVVSDGTRVLGLGDIGPEAGMPVMEGKSLLFKYLGGVDAIPICLDTKDPEEIIKVVKYLQPNFGGINLEDISQPKCFYILERLRNEMDIPVWHDDQQGTATVVVAGLINALKLVGKDIRQAKVVILGAGASGICTARVLIMAGVKAGNIIMLDSQGILHPGRENLQKEYKEKWEMCLKTNKEGRSGDLAEALVGMDTVVGLSRPGPGVIKKEWVTTMSKDAIVFACANPIPEIWPWEAKEAGARVVATGRSDFDNQVNNSLGFPAIFRGALDVRAKTISDEMCLAAAFELARFAEEKGLTDTCILPRMDDPDVFPQVAVVVALKAIEQGLHRIELSKELLYDKAVKMIKGAQEMTALLMKEGFIPEAPAE</sequence>
<feature type="domain" description="Malic enzyme N-terminal" evidence="3">
    <location>
        <begin position="26"/>
        <end position="159"/>
    </location>
</feature>
<evidence type="ECO:0000256" key="1">
    <source>
        <dbReference type="ARBA" id="ARBA00023002"/>
    </source>
</evidence>
<dbReference type="Gene3D" id="3.40.50.720">
    <property type="entry name" value="NAD(P)-binding Rossmann-like Domain"/>
    <property type="match status" value="1"/>
</dbReference>
<evidence type="ECO:0000259" key="2">
    <source>
        <dbReference type="SMART" id="SM00919"/>
    </source>
</evidence>
<dbReference type="GO" id="GO:0016616">
    <property type="term" value="F:oxidoreductase activity, acting on the CH-OH group of donors, NAD or NADP as acceptor"/>
    <property type="evidence" value="ECO:0007669"/>
    <property type="project" value="InterPro"/>
</dbReference>
<evidence type="ECO:0000313" key="4">
    <source>
        <dbReference type="EMBL" id="MBT9144419.1"/>
    </source>
</evidence>
<dbReference type="InterPro" id="IPR045213">
    <property type="entry name" value="Malic_NAD-bd_bact_type"/>
</dbReference>
<organism evidence="4 5">
    <name type="scientific">Psychracetigena formicireducens</name>
    <dbReference type="NCBI Taxonomy" id="2986056"/>
    <lineage>
        <taxon>Bacteria</taxon>
        <taxon>Bacillati</taxon>
        <taxon>Candidatus Lithacetigenota</taxon>
        <taxon>Candidatus Psychracetigena</taxon>
    </lineage>
</organism>
<dbReference type="EC" id="1.1.1.38" evidence="4"/>
<comment type="caution">
    <text evidence="4">The sequence shown here is derived from an EMBL/GenBank/DDBJ whole genome shotgun (WGS) entry which is preliminary data.</text>
</comment>
<dbReference type="SMART" id="SM01274">
    <property type="entry name" value="malic"/>
    <property type="match status" value="1"/>
</dbReference>
<evidence type="ECO:0000313" key="5">
    <source>
        <dbReference type="Proteomes" id="UP000811545"/>
    </source>
</evidence>
<reference evidence="4 5" key="1">
    <citation type="journal article" date="2021" name="bioRxiv">
        <title>Unique metabolic strategies in Hadean analogues reveal hints for primordial physiology.</title>
        <authorList>
            <person name="Nobu M.K."/>
            <person name="Nakai R."/>
            <person name="Tamazawa S."/>
            <person name="Mori H."/>
            <person name="Toyoda A."/>
            <person name="Ijiri A."/>
            <person name="Suzuki S."/>
            <person name="Kurokawa K."/>
            <person name="Kamagata Y."/>
            <person name="Tamaki H."/>
        </authorList>
    </citation>
    <scope>NUCLEOTIDE SEQUENCE [LARGE SCALE GENOMIC DNA]</scope>
    <source>
        <strain evidence="4">BS525</strain>
    </source>
</reference>
<dbReference type="PANTHER" id="PTHR43237">
    <property type="entry name" value="NADP-DEPENDENT MALIC ENZYME"/>
    <property type="match status" value="1"/>
</dbReference>
<dbReference type="InterPro" id="IPR036291">
    <property type="entry name" value="NAD(P)-bd_dom_sf"/>
</dbReference>
<dbReference type="Pfam" id="PF00390">
    <property type="entry name" value="malic"/>
    <property type="match status" value="1"/>
</dbReference>
<dbReference type="EMBL" id="QLTW01000007">
    <property type="protein sequence ID" value="MBT9144419.1"/>
    <property type="molecule type" value="Genomic_DNA"/>
</dbReference>
<name>A0A9E2F0J5_PSYF1</name>
<dbReference type="InterPro" id="IPR046346">
    <property type="entry name" value="Aminoacid_DH-like_N_sf"/>
</dbReference>
<dbReference type="Gene3D" id="3.40.50.10380">
    <property type="entry name" value="Malic enzyme, N-terminal domain"/>
    <property type="match status" value="1"/>
</dbReference>
<proteinExistence type="predicted"/>
<dbReference type="SUPFAM" id="SSF53223">
    <property type="entry name" value="Aminoacid dehydrogenase-like, N-terminal domain"/>
    <property type="match status" value="1"/>
</dbReference>
<feature type="domain" description="Malic enzyme NAD-binding" evidence="2">
    <location>
        <begin position="171"/>
        <end position="401"/>
    </location>
</feature>
<dbReference type="InterPro" id="IPR012301">
    <property type="entry name" value="Malic_N_dom"/>
</dbReference>
<protein>
    <submittedName>
        <fullName evidence="4">NAD-dependent malic enzyme</fullName>
        <ecNumber evidence="4">1.1.1.38</ecNumber>
    </submittedName>
</protein>
<keyword evidence="1 4" id="KW-0560">Oxidoreductase</keyword>
<dbReference type="InterPro" id="IPR051674">
    <property type="entry name" value="Malate_Decarboxylase"/>
</dbReference>
<dbReference type="AlphaFoldDB" id="A0A9E2F0J5"/>
<dbReference type="InterPro" id="IPR037062">
    <property type="entry name" value="Malic_N_dom_sf"/>
</dbReference>
<dbReference type="SUPFAM" id="SSF51735">
    <property type="entry name" value="NAD(P)-binding Rossmann-fold domains"/>
    <property type="match status" value="1"/>
</dbReference>
<dbReference type="CDD" id="cd05311">
    <property type="entry name" value="NAD_bind_2_malic_enz"/>
    <property type="match status" value="1"/>
</dbReference>
<dbReference type="Pfam" id="PF03949">
    <property type="entry name" value="Malic_M"/>
    <property type="match status" value="1"/>
</dbReference>
<evidence type="ECO:0000259" key="3">
    <source>
        <dbReference type="SMART" id="SM01274"/>
    </source>
</evidence>
<dbReference type="PANTHER" id="PTHR43237:SF4">
    <property type="entry name" value="NADP-DEPENDENT MALIC ENZYME"/>
    <property type="match status" value="1"/>
</dbReference>
<dbReference type="InterPro" id="IPR012302">
    <property type="entry name" value="Malic_NAD-bd"/>
</dbReference>
<dbReference type="GO" id="GO:0004470">
    <property type="term" value="F:malic enzyme activity"/>
    <property type="evidence" value="ECO:0007669"/>
    <property type="project" value="InterPro"/>
</dbReference>